<dbReference type="OrthoDB" id="777875at2759"/>
<proteinExistence type="predicted"/>
<feature type="compositionally biased region" description="Basic and acidic residues" evidence="2">
    <location>
        <begin position="296"/>
        <end position="305"/>
    </location>
</feature>
<dbReference type="AlphaFoldDB" id="A0A5K0WUJ4"/>
<evidence type="ECO:0000256" key="1">
    <source>
        <dbReference type="SAM" id="Coils"/>
    </source>
</evidence>
<keyword evidence="1" id="KW-0175">Coiled coil</keyword>
<feature type="region of interest" description="Disordered" evidence="2">
    <location>
        <begin position="281"/>
        <end position="333"/>
    </location>
</feature>
<dbReference type="Gramene" id="NC10G0144600.1">
    <property type="protein sequence ID" value="NC10G0144600.1:cds"/>
    <property type="gene ID" value="NC10G0144600"/>
</dbReference>
<organism evidence="3">
    <name type="scientific">Nymphaea colorata</name>
    <name type="common">pocket water lily</name>
    <dbReference type="NCBI Taxonomy" id="210225"/>
    <lineage>
        <taxon>Eukaryota</taxon>
        <taxon>Viridiplantae</taxon>
        <taxon>Streptophyta</taxon>
        <taxon>Embryophyta</taxon>
        <taxon>Tracheophyta</taxon>
        <taxon>Spermatophyta</taxon>
        <taxon>Magnoliopsida</taxon>
        <taxon>Nymphaeales</taxon>
        <taxon>Nymphaeaceae</taxon>
        <taxon>Nymphaea</taxon>
    </lineage>
</organism>
<protein>
    <submittedName>
        <fullName evidence="3">Uncharacterized protein</fullName>
    </submittedName>
</protein>
<reference evidence="3" key="1">
    <citation type="submission" date="2019-09" db="EMBL/GenBank/DDBJ databases">
        <authorList>
            <person name="Zhang L."/>
        </authorList>
    </citation>
    <scope>NUCLEOTIDE SEQUENCE</scope>
</reference>
<gene>
    <name evidence="3" type="ORF">NYM_LOCUS4545</name>
</gene>
<dbReference type="PANTHER" id="PTHR31071">
    <property type="entry name" value="GB|AAF24581.1"/>
    <property type="match status" value="1"/>
</dbReference>
<sequence length="409" mass="46393">MGTTTMMMPMGKTTPCATTLEGHIIGLSLPWLPTVSTSSIQEAEGEAMGHHQSSMPADGEEEGETIQMEPEADVLRSQIGPIFISSLPNWKFYQNPFYQCHHHDHHSREQELETPQEQRTAAMGVQPSENTRCCYQRRIKVLEDQQARTLSLVSFLRSELDLSRDRIAELRSVVKAVQSELDIECSARRRLQGMNRSLGKELEKERAAREVVEGVCEELAKEMGKDRKEVEEMRRECERVREEVEEERRLLRLAEAWREERRMLRMAEVWREERAQTKQAEARRLLEHSISNLSPAERRDKKDESPETVVVIADSAPNTANGGGGGDGDDGRAVVGWNKQHQTENPHIRRGIKGFVEFRRVVRHGVPKGRKVVGSTNAECQKALLRQYILKQRVPVGLCNSGPGSLVMG</sequence>
<accession>A0A5K0WUJ4</accession>
<feature type="region of interest" description="Disordered" evidence="2">
    <location>
        <begin position="104"/>
        <end position="127"/>
    </location>
</feature>
<feature type="region of interest" description="Disordered" evidence="2">
    <location>
        <begin position="44"/>
        <end position="64"/>
    </location>
</feature>
<name>A0A5K0WUJ4_9MAGN</name>
<dbReference type="PANTHER" id="PTHR31071:SF2">
    <property type="entry name" value="ACTIN CYTOSKELETON-REGULATORY COMPLEX PAN-LIKE PROTEIN"/>
    <property type="match status" value="1"/>
</dbReference>
<dbReference type="InterPro" id="IPR043424">
    <property type="entry name" value="BLT-like"/>
</dbReference>
<evidence type="ECO:0000313" key="3">
    <source>
        <dbReference type="EMBL" id="VVV56830.1"/>
    </source>
</evidence>
<dbReference type="EMBL" id="LR721775">
    <property type="protein sequence ID" value="VVV56830.1"/>
    <property type="molecule type" value="Genomic_DNA"/>
</dbReference>
<feature type="coiled-coil region" evidence="1">
    <location>
        <begin position="216"/>
        <end position="254"/>
    </location>
</feature>
<evidence type="ECO:0000256" key="2">
    <source>
        <dbReference type="SAM" id="MobiDB-lite"/>
    </source>
</evidence>